<dbReference type="InParanoid" id="A0A165IZ18"/>
<sequence length="170" mass="19329">MSISNSCVFQGQNVQLMTIASLSGSERWRVLDAVKRAEKRTFPRKEAMDFDTELKRRNTHLYCAVIDLKNEVQLVAYIVCACLKKVTFLHKVCVLEQYRRHGIAKWMICKLQDDLGGQGCESIKLWVDEDREPACLLYASCGFEQVGRVEDYYAPGRAALSMVSALDDNP</sequence>
<dbReference type="Pfam" id="PF00583">
    <property type="entry name" value="Acetyltransf_1"/>
    <property type="match status" value="1"/>
</dbReference>
<protein>
    <submittedName>
        <fullName evidence="2">Acetyltransferas-like protein</fullName>
    </submittedName>
</protein>
<dbReference type="GeneID" id="28900964"/>
<dbReference type="Proteomes" id="UP000076632">
    <property type="component" value="Unassembled WGS sequence"/>
</dbReference>
<gene>
    <name evidence="2" type="ORF">L228DRAFT_280802</name>
</gene>
<dbReference type="EMBL" id="KV407455">
    <property type="protein sequence ID" value="KZF25570.1"/>
    <property type="molecule type" value="Genomic_DNA"/>
</dbReference>
<feature type="domain" description="N-acetyltransferase" evidence="1">
    <location>
        <begin position="17"/>
        <end position="167"/>
    </location>
</feature>
<dbReference type="AlphaFoldDB" id="A0A165IZ18"/>
<dbReference type="SUPFAM" id="SSF55729">
    <property type="entry name" value="Acyl-CoA N-acyltransferases (Nat)"/>
    <property type="match status" value="1"/>
</dbReference>
<name>A0A165IZ18_XYLHT</name>
<dbReference type="InterPro" id="IPR016181">
    <property type="entry name" value="Acyl_CoA_acyltransferase"/>
</dbReference>
<dbReference type="CDD" id="cd04301">
    <property type="entry name" value="NAT_SF"/>
    <property type="match status" value="1"/>
</dbReference>
<evidence type="ECO:0000313" key="2">
    <source>
        <dbReference type="EMBL" id="KZF25570.1"/>
    </source>
</evidence>
<dbReference type="RefSeq" id="XP_018191125.1">
    <property type="nucleotide sequence ID" value="XM_018335827.1"/>
</dbReference>
<dbReference type="PANTHER" id="PTHR47542">
    <property type="entry name" value="ACYL-COA N-ACYLTRANSFERASES (NAT) SUPERFAMILY PROTEIN"/>
    <property type="match status" value="1"/>
</dbReference>
<dbReference type="OrthoDB" id="41532at2759"/>
<dbReference type="InterPro" id="IPR000182">
    <property type="entry name" value="GNAT_dom"/>
</dbReference>
<evidence type="ECO:0000313" key="3">
    <source>
        <dbReference type="Proteomes" id="UP000076632"/>
    </source>
</evidence>
<dbReference type="GO" id="GO:0016747">
    <property type="term" value="F:acyltransferase activity, transferring groups other than amino-acyl groups"/>
    <property type="evidence" value="ECO:0007669"/>
    <property type="project" value="InterPro"/>
</dbReference>
<keyword evidence="3" id="KW-1185">Reference proteome</keyword>
<accession>A0A165IZ18</accession>
<dbReference type="STRING" id="1328760.A0A165IZ18"/>
<evidence type="ECO:0000259" key="1">
    <source>
        <dbReference type="PROSITE" id="PS51186"/>
    </source>
</evidence>
<dbReference type="PROSITE" id="PS51186">
    <property type="entry name" value="GNAT"/>
    <property type="match status" value="1"/>
</dbReference>
<proteinExistence type="predicted"/>
<dbReference type="OMA" id="RTGIKMV"/>
<dbReference type="Gene3D" id="3.40.630.30">
    <property type="match status" value="1"/>
</dbReference>
<reference evidence="2 3" key="1">
    <citation type="journal article" date="2016" name="Fungal Biol.">
        <title>The genome of Xylona heveae provides a window into fungal endophytism.</title>
        <authorList>
            <person name="Gazis R."/>
            <person name="Kuo A."/>
            <person name="Riley R."/>
            <person name="LaButti K."/>
            <person name="Lipzen A."/>
            <person name="Lin J."/>
            <person name="Amirebrahimi M."/>
            <person name="Hesse C.N."/>
            <person name="Spatafora J.W."/>
            <person name="Henrissat B."/>
            <person name="Hainaut M."/>
            <person name="Grigoriev I.V."/>
            <person name="Hibbett D.S."/>
        </authorList>
    </citation>
    <scope>NUCLEOTIDE SEQUENCE [LARGE SCALE GENOMIC DNA]</scope>
    <source>
        <strain evidence="2 3">TC161</strain>
    </source>
</reference>
<organism evidence="2 3">
    <name type="scientific">Xylona heveae (strain CBS 132557 / TC161)</name>
    <dbReference type="NCBI Taxonomy" id="1328760"/>
    <lineage>
        <taxon>Eukaryota</taxon>
        <taxon>Fungi</taxon>
        <taxon>Dikarya</taxon>
        <taxon>Ascomycota</taxon>
        <taxon>Pezizomycotina</taxon>
        <taxon>Xylonomycetes</taxon>
        <taxon>Xylonales</taxon>
        <taxon>Xylonaceae</taxon>
        <taxon>Xylona</taxon>
    </lineage>
</organism>
<dbReference type="PANTHER" id="PTHR47542:SF2">
    <property type="entry name" value="ACYL-COA N-ACYLTRANSFERASES (NAT) SUPERFAMILY PROTEIN"/>
    <property type="match status" value="1"/>
</dbReference>